<feature type="non-terminal residue" evidence="1">
    <location>
        <position position="117"/>
    </location>
</feature>
<dbReference type="EMBL" id="GL762488">
    <property type="protein sequence ID" value="EFZ21290.1"/>
    <property type="molecule type" value="Genomic_DNA"/>
</dbReference>
<protein>
    <submittedName>
        <fullName evidence="1">Uncharacterized protein</fullName>
    </submittedName>
</protein>
<gene>
    <name evidence="1" type="ORF">SINV_05721</name>
</gene>
<accession>E9IDR3</accession>
<dbReference type="HOGENOM" id="CLU_2087831_0_0_1"/>
<name>E9IDR3_SOLIN</name>
<proteinExistence type="predicted"/>
<reference evidence="1" key="1">
    <citation type="journal article" date="2011" name="Proc. Natl. Acad. Sci. U.S.A.">
        <title>The genome of the fire ant Solenopsis invicta.</title>
        <authorList>
            <person name="Wurm Y."/>
            <person name="Wang J."/>
            <person name="Riba-Grognuz O."/>
            <person name="Corona M."/>
            <person name="Nygaard S."/>
            <person name="Hunt B.G."/>
            <person name="Ingram K.K."/>
            <person name="Falquet L."/>
            <person name="Nipitwattanaphon M."/>
            <person name="Gotzek D."/>
            <person name="Dijkstra M.B."/>
            <person name="Oettler J."/>
            <person name="Comtesse F."/>
            <person name="Shih C.J."/>
            <person name="Wu W.J."/>
            <person name="Yang C.C."/>
            <person name="Thomas J."/>
            <person name="Beaudoing E."/>
            <person name="Pradervand S."/>
            <person name="Flegel V."/>
            <person name="Cook E.D."/>
            <person name="Fabbretti R."/>
            <person name="Stockinger H."/>
            <person name="Long L."/>
            <person name="Farmerie W.G."/>
            <person name="Oakey J."/>
            <person name="Boomsma J.J."/>
            <person name="Pamilo P."/>
            <person name="Yi S.V."/>
            <person name="Heinze J."/>
            <person name="Goodisman M.A."/>
            <person name="Farinelli L."/>
            <person name="Harshman K."/>
            <person name="Hulo N."/>
            <person name="Cerutti L."/>
            <person name="Xenarios I."/>
            <person name="Shoemaker D."/>
            <person name="Keller L."/>
        </authorList>
    </citation>
    <scope>NUCLEOTIDE SEQUENCE [LARGE SCALE GENOMIC DNA]</scope>
</reference>
<dbReference type="AlphaFoldDB" id="E9IDR3"/>
<sequence>MVKTSEYICEWRFRGKNEAIKKVDGEARGGRIRMVNTKWMHKERWGGSQCGEDKGYVMMANGDQKEHIEKKVNKRAVVMKEVWRIGKRKFEKNWSKRIWLFDRLVWTAIGYRVQILS</sequence>
<organism>
    <name type="scientific">Solenopsis invicta</name>
    <name type="common">Red imported fire ant</name>
    <name type="synonym">Solenopsis wagneri</name>
    <dbReference type="NCBI Taxonomy" id="13686"/>
    <lineage>
        <taxon>Eukaryota</taxon>
        <taxon>Metazoa</taxon>
        <taxon>Ecdysozoa</taxon>
        <taxon>Arthropoda</taxon>
        <taxon>Hexapoda</taxon>
        <taxon>Insecta</taxon>
        <taxon>Pterygota</taxon>
        <taxon>Neoptera</taxon>
        <taxon>Endopterygota</taxon>
        <taxon>Hymenoptera</taxon>
        <taxon>Apocrita</taxon>
        <taxon>Aculeata</taxon>
        <taxon>Formicoidea</taxon>
        <taxon>Formicidae</taxon>
        <taxon>Myrmicinae</taxon>
        <taxon>Solenopsis</taxon>
    </lineage>
</organism>
<evidence type="ECO:0000313" key="1">
    <source>
        <dbReference type="EMBL" id="EFZ21290.1"/>
    </source>
</evidence>